<dbReference type="InterPro" id="IPR043129">
    <property type="entry name" value="ATPase_NBD"/>
</dbReference>
<dbReference type="OrthoDB" id="9810372at2"/>
<dbReference type="PANTHER" id="PTHR18964:SF149">
    <property type="entry name" value="BIFUNCTIONAL UDP-N-ACETYLGLUCOSAMINE 2-EPIMERASE_N-ACETYLMANNOSAMINE KINASE"/>
    <property type="match status" value="1"/>
</dbReference>
<evidence type="ECO:0000256" key="1">
    <source>
        <dbReference type="ARBA" id="ARBA00006479"/>
    </source>
</evidence>
<protein>
    <recommendedName>
        <fullName evidence="4">ROK family protein</fullName>
    </recommendedName>
</protein>
<dbReference type="Pfam" id="PF00480">
    <property type="entry name" value="ROK"/>
    <property type="match status" value="1"/>
</dbReference>
<accession>A0A4R0XP63</accession>
<evidence type="ECO:0008006" key="4">
    <source>
        <dbReference type="Google" id="ProtNLM"/>
    </source>
</evidence>
<proteinExistence type="inferred from homology"/>
<dbReference type="Proteomes" id="UP000291072">
    <property type="component" value="Unassembled WGS sequence"/>
</dbReference>
<dbReference type="SUPFAM" id="SSF53067">
    <property type="entry name" value="Actin-like ATPase domain"/>
    <property type="match status" value="1"/>
</dbReference>
<sequence>MKILALDIGGTGMQFRIFESNDINGASAVESISTRDIHKDDLLKVIADLVNKHEPKILAVSSPGGIINKTYVSGISGVKGYGNFDFKEELMPHIKNKELIISLLNDANAALLSEINESNKNLDIVLISIGTGIGGAIAFNGKIRPGNRGFTGEFGYQIVDEKEQVSAASSSRAIETKFKNLFNEAKTAKEIMDSYDTDERSKKIIDIIVHQNAINIFNIYYGLDIDLFILSGGITNSKEFVKMINDEVEHLTKTRGAGNHIEIQVAKEKGSASLKGAMMQGIIEAKKAN</sequence>
<comment type="similarity">
    <text evidence="1">Belongs to the ROK (NagC/XylR) family.</text>
</comment>
<gene>
    <name evidence="2" type="ORF">C4B25_01810</name>
</gene>
<dbReference type="InterPro" id="IPR000600">
    <property type="entry name" value="ROK"/>
</dbReference>
<keyword evidence="3" id="KW-1185">Reference proteome</keyword>
<dbReference type="PANTHER" id="PTHR18964">
    <property type="entry name" value="ROK (REPRESSOR, ORF, KINASE) FAMILY"/>
    <property type="match status" value="1"/>
</dbReference>
<reference evidence="2 3" key="1">
    <citation type="submission" date="2018-02" db="EMBL/GenBank/DDBJ databases">
        <title>Mycoplasma marinum and Mycoplasma todarodis sp. nov., moderately halophilic and psychrotolerant mycoplasmas isolated from cephalopods.</title>
        <authorList>
            <person name="Viver T."/>
        </authorList>
    </citation>
    <scope>NUCLEOTIDE SEQUENCE [LARGE SCALE GENOMIC DNA]</scope>
    <source>
        <strain evidence="2 3">5H</strain>
    </source>
</reference>
<comment type="caution">
    <text evidence="2">The sequence shown here is derived from an EMBL/GenBank/DDBJ whole genome shotgun (WGS) entry which is preliminary data.</text>
</comment>
<dbReference type="Gene3D" id="3.30.420.40">
    <property type="match status" value="2"/>
</dbReference>
<dbReference type="EMBL" id="PSZP01000009">
    <property type="protein sequence ID" value="TCG11302.1"/>
    <property type="molecule type" value="Genomic_DNA"/>
</dbReference>
<evidence type="ECO:0000313" key="2">
    <source>
        <dbReference type="EMBL" id="TCG11302.1"/>
    </source>
</evidence>
<evidence type="ECO:0000313" key="3">
    <source>
        <dbReference type="Proteomes" id="UP000291072"/>
    </source>
</evidence>
<dbReference type="RefSeq" id="WP_131613354.1">
    <property type="nucleotide sequence ID" value="NZ_PSZP01000009.1"/>
</dbReference>
<name>A0A4R0XP63_9MOLU</name>
<dbReference type="AlphaFoldDB" id="A0A4R0XP63"/>
<organism evidence="2 3">
    <name type="scientific">Mycoplasma todarodis</name>
    <dbReference type="NCBI Taxonomy" id="1937191"/>
    <lineage>
        <taxon>Bacteria</taxon>
        <taxon>Bacillati</taxon>
        <taxon>Mycoplasmatota</taxon>
        <taxon>Mollicutes</taxon>
        <taxon>Mycoplasmataceae</taxon>
        <taxon>Mycoplasma</taxon>
    </lineage>
</organism>